<keyword evidence="3" id="KW-1185">Reference proteome</keyword>
<name>A0ABT8KXK9_9BACT</name>
<reference evidence="2" key="1">
    <citation type="submission" date="2023-06" db="EMBL/GenBank/DDBJ databases">
        <title>Genomic of Parafulvivirga corallium.</title>
        <authorList>
            <person name="Wang G."/>
        </authorList>
    </citation>
    <scope>NUCLEOTIDE SEQUENCE</scope>
    <source>
        <strain evidence="2">BMA10</strain>
    </source>
</reference>
<evidence type="ECO:0000313" key="2">
    <source>
        <dbReference type="EMBL" id="MDN5205546.1"/>
    </source>
</evidence>
<keyword evidence="1" id="KW-0472">Membrane</keyword>
<proteinExistence type="predicted"/>
<comment type="caution">
    <text evidence="2">The sequence shown here is derived from an EMBL/GenBank/DDBJ whole genome shotgun (WGS) entry which is preliminary data.</text>
</comment>
<feature type="transmembrane region" description="Helical" evidence="1">
    <location>
        <begin position="103"/>
        <end position="127"/>
    </location>
</feature>
<evidence type="ECO:0000313" key="3">
    <source>
        <dbReference type="Proteomes" id="UP001172082"/>
    </source>
</evidence>
<dbReference type="EMBL" id="JAUJEA010000020">
    <property type="protein sequence ID" value="MDN5205546.1"/>
    <property type="molecule type" value="Genomic_DNA"/>
</dbReference>
<organism evidence="2 3">
    <name type="scientific">Splendidivirga corallicola</name>
    <dbReference type="NCBI Taxonomy" id="3051826"/>
    <lineage>
        <taxon>Bacteria</taxon>
        <taxon>Pseudomonadati</taxon>
        <taxon>Bacteroidota</taxon>
        <taxon>Cytophagia</taxon>
        <taxon>Cytophagales</taxon>
        <taxon>Splendidivirgaceae</taxon>
        <taxon>Splendidivirga</taxon>
    </lineage>
</organism>
<dbReference type="Pfam" id="PF04403">
    <property type="entry name" value="PqiA"/>
    <property type="match status" value="1"/>
</dbReference>
<keyword evidence="1" id="KW-0812">Transmembrane</keyword>
<protein>
    <submittedName>
        <fullName evidence="2">Paraquat-inducible protein A</fullName>
    </submittedName>
</protein>
<feature type="transmembrane region" description="Helical" evidence="1">
    <location>
        <begin position="139"/>
        <end position="158"/>
    </location>
</feature>
<sequence length="166" mass="18820">MPLRNKLAFLLIIVSLGFLYPGLSQPILTIKIGAVLPIIGNTTFYELTQNILQTVETLYENDNAIVAFLILFFSVIVPLIKAVILLIVIFFQKLKKRHDLYRFVYVISKWSMADVFVVGVFLAYLATKSNEAITAQLHAGFYYFLSYCLISIFAAQVMEVPKTINN</sequence>
<dbReference type="Proteomes" id="UP001172082">
    <property type="component" value="Unassembled WGS sequence"/>
</dbReference>
<feature type="transmembrane region" description="Helical" evidence="1">
    <location>
        <begin position="65"/>
        <end position="91"/>
    </location>
</feature>
<keyword evidence="1" id="KW-1133">Transmembrane helix</keyword>
<accession>A0ABT8KXK9</accession>
<dbReference type="RefSeq" id="WP_346755568.1">
    <property type="nucleotide sequence ID" value="NZ_JAUJEA010000020.1"/>
</dbReference>
<dbReference type="InterPro" id="IPR007498">
    <property type="entry name" value="PqiA-like"/>
</dbReference>
<evidence type="ECO:0000256" key="1">
    <source>
        <dbReference type="SAM" id="Phobius"/>
    </source>
</evidence>
<gene>
    <name evidence="2" type="ORF">QQ008_29450</name>
</gene>